<dbReference type="InterPro" id="IPR001307">
    <property type="entry name" value="Thiosulphate_STrfase_CS"/>
</dbReference>
<name>A0A3B1D147_9ZZZZ</name>
<proteinExistence type="predicted"/>
<dbReference type="SMART" id="SM00450">
    <property type="entry name" value="RHOD"/>
    <property type="match status" value="1"/>
</dbReference>
<dbReference type="PANTHER" id="PTHR44086:SF10">
    <property type="entry name" value="THIOSULFATE SULFURTRANSFERASE_RHODANESE-LIKE DOMAIN-CONTAINING PROTEIN 3"/>
    <property type="match status" value="1"/>
</dbReference>
<reference evidence="2" key="1">
    <citation type="submission" date="2018-06" db="EMBL/GenBank/DDBJ databases">
        <authorList>
            <person name="Zhirakovskaya E."/>
        </authorList>
    </citation>
    <scope>NUCLEOTIDE SEQUENCE</scope>
</reference>
<dbReference type="PROSITE" id="PS00380">
    <property type="entry name" value="RHODANESE_1"/>
    <property type="match status" value="1"/>
</dbReference>
<dbReference type="PANTHER" id="PTHR44086">
    <property type="entry name" value="THIOSULFATE SULFURTRANSFERASE RDL2, MITOCHONDRIAL-RELATED"/>
    <property type="match status" value="1"/>
</dbReference>
<feature type="domain" description="Rhodanese" evidence="1">
    <location>
        <begin position="44"/>
        <end position="133"/>
    </location>
</feature>
<gene>
    <name evidence="2" type="ORF">MNBD_UNCLBAC01-1043</name>
</gene>
<protein>
    <submittedName>
        <fullName evidence="2">Rhodanese-like domain protein</fullName>
    </submittedName>
</protein>
<organism evidence="2">
    <name type="scientific">hydrothermal vent metagenome</name>
    <dbReference type="NCBI Taxonomy" id="652676"/>
    <lineage>
        <taxon>unclassified sequences</taxon>
        <taxon>metagenomes</taxon>
        <taxon>ecological metagenomes</taxon>
    </lineage>
</organism>
<sequence length="157" mass="18564">MVIPLPFAEAKPEVKNILIDIRQRYSDVPYISVNQLYQWLNNENMSPPLIIDVREKKEYAVSHLPGAIWVGSKNKQVFKFLKNEVEQKIILYCSIGERSAKMVRWLERKGVKNIYNLEGSIFQWANEGLPIFKEQKKVKKVHPFNKHWGQLLKKKYH</sequence>
<dbReference type="AlphaFoldDB" id="A0A3B1D147"/>
<dbReference type="CDD" id="cd00158">
    <property type="entry name" value="RHOD"/>
    <property type="match status" value="1"/>
</dbReference>
<evidence type="ECO:0000313" key="2">
    <source>
        <dbReference type="EMBL" id="VAX35849.1"/>
    </source>
</evidence>
<dbReference type="EMBL" id="UOGJ01000074">
    <property type="protein sequence ID" value="VAX35849.1"/>
    <property type="molecule type" value="Genomic_DNA"/>
</dbReference>
<dbReference type="Gene3D" id="3.40.250.10">
    <property type="entry name" value="Rhodanese-like domain"/>
    <property type="match status" value="1"/>
</dbReference>
<dbReference type="Pfam" id="PF00581">
    <property type="entry name" value="Rhodanese"/>
    <property type="match status" value="1"/>
</dbReference>
<dbReference type="GO" id="GO:0004792">
    <property type="term" value="F:thiosulfate-cyanide sulfurtransferase activity"/>
    <property type="evidence" value="ECO:0007669"/>
    <property type="project" value="InterPro"/>
</dbReference>
<dbReference type="PROSITE" id="PS50206">
    <property type="entry name" value="RHODANESE_3"/>
    <property type="match status" value="1"/>
</dbReference>
<evidence type="ECO:0000259" key="1">
    <source>
        <dbReference type="PROSITE" id="PS50206"/>
    </source>
</evidence>
<accession>A0A3B1D147</accession>
<dbReference type="InterPro" id="IPR001763">
    <property type="entry name" value="Rhodanese-like_dom"/>
</dbReference>
<dbReference type="SUPFAM" id="SSF52821">
    <property type="entry name" value="Rhodanese/Cell cycle control phosphatase"/>
    <property type="match status" value="1"/>
</dbReference>
<dbReference type="InterPro" id="IPR036873">
    <property type="entry name" value="Rhodanese-like_dom_sf"/>
</dbReference>